<proteinExistence type="predicted"/>
<dbReference type="SMART" id="SM00906">
    <property type="entry name" value="Fungal_trans"/>
    <property type="match status" value="1"/>
</dbReference>
<evidence type="ECO:0000256" key="1">
    <source>
        <dbReference type="ARBA" id="ARBA00004123"/>
    </source>
</evidence>
<dbReference type="GO" id="GO:0003677">
    <property type="term" value="F:DNA binding"/>
    <property type="evidence" value="ECO:0007669"/>
    <property type="project" value="InterPro"/>
</dbReference>
<keyword evidence="9" id="KW-1185">Reference proteome</keyword>
<accession>A0AAN6DP36</accession>
<feature type="compositionally biased region" description="Polar residues" evidence="6">
    <location>
        <begin position="395"/>
        <end position="409"/>
    </location>
</feature>
<evidence type="ECO:0000313" key="9">
    <source>
        <dbReference type="Proteomes" id="UP001203852"/>
    </source>
</evidence>
<feature type="region of interest" description="Disordered" evidence="6">
    <location>
        <begin position="431"/>
        <end position="451"/>
    </location>
</feature>
<evidence type="ECO:0000259" key="7">
    <source>
        <dbReference type="SMART" id="SM00906"/>
    </source>
</evidence>
<feature type="compositionally biased region" description="Polar residues" evidence="6">
    <location>
        <begin position="435"/>
        <end position="445"/>
    </location>
</feature>
<dbReference type="AlphaFoldDB" id="A0AAN6DP36"/>
<keyword evidence="2" id="KW-0479">Metal-binding</keyword>
<organism evidence="8 9">
    <name type="scientific">Exophiala viscosa</name>
    <dbReference type="NCBI Taxonomy" id="2486360"/>
    <lineage>
        <taxon>Eukaryota</taxon>
        <taxon>Fungi</taxon>
        <taxon>Dikarya</taxon>
        <taxon>Ascomycota</taxon>
        <taxon>Pezizomycotina</taxon>
        <taxon>Eurotiomycetes</taxon>
        <taxon>Chaetothyriomycetidae</taxon>
        <taxon>Chaetothyriales</taxon>
        <taxon>Herpotrichiellaceae</taxon>
        <taxon>Exophiala</taxon>
    </lineage>
</organism>
<evidence type="ECO:0000256" key="6">
    <source>
        <dbReference type="SAM" id="MobiDB-lite"/>
    </source>
</evidence>
<dbReference type="Proteomes" id="UP001203852">
    <property type="component" value="Unassembled WGS sequence"/>
</dbReference>
<dbReference type="GO" id="GO:0005634">
    <property type="term" value="C:nucleus"/>
    <property type="evidence" value="ECO:0007669"/>
    <property type="project" value="UniProtKB-SubCell"/>
</dbReference>
<dbReference type="Pfam" id="PF04082">
    <property type="entry name" value="Fungal_trans"/>
    <property type="match status" value="1"/>
</dbReference>
<feature type="domain" description="Xylanolytic transcriptional activator regulatory" evidence="7">
    <location>
        <begin position="68"/>
        <end position="146"/>
    </location>
</feature>
<evidence type="ECO:0000256" key="5">
    <source>
        <dbReference type="ARBA" id="ARBA00023242"/>
    </source>
</evidence>
<dbReference type="PANTHER" id="PTHR47338">
    <property type="entry name" value="ZN(II)2CYS6 TRANSCRIPTION FACTOR (EUROFUNG)-RELATED"/>
    <property type="match status" value="1"/>
</dbReference>
<dbReference type="InterPro" id="IPR007219">
    <property type="entry name" value="XnlR_reg_dom"/>
</dbReference>
<dbReference type="CDD" id="cd12148">
    <property type="entry name" value="fungal_TF_MHR"/>
    <property type="match status" value="1"/>
</dbReference>
<reference evidence="8" key="1">
    <citation type="journal article" date="2022" name="bioRxiv">
        <title>Deciphering the potential niche of two novel black yeast fungi from a biological soil crust based on their genomes, phenotypes, and melanin regulation.</title>
        <authorList>
            <consortium name="DOE Joint Genome Institute"/>
            <person name="Carr E.C."/>
            <person name="Barton Q."/>
            <person name="Grambo S."/>
            <person name="Sullivan M."/>
            <person name="Renfro C.M."/>
            <person name="Kuo A."/>
            <person name="Pangilinan J."/>
            <person name="Lipzen A."/>
            <person name="Keymanesh K."/>
            <person name="Savage E."/>
            <person name="Barry K."/>
            <person name="Grigoriev I.V."/>
            <person name="Riekhof W.R."/>
            <person name="Harris S.S."/>
        </authorList>
    </citation>
    <scope>NUCLEOTIDE SEQUENCE</scope>
    <source>
        <strain evidence="8">JF 03-4F</strain>
    </source>
</reference>
<gene>
    <name evidence="8" type="ORF">EDD36DRAFT_108553</name>
</gene>
<comment type="subcellular location">
    <subcellularLocation>
        <location evidence="1">Nucleus</location>
    </subcellularLocation>
</comment>
<dbReference type="GO" id="GO:0006351">
    <property type="term" value="P:DNA-templated transcription"/>
    <property type="evidence" value="ECO:0007669"/>
    <property type="project" value="InterPro"/>
</dbReference>
<keyword evidence="4" id="KW-0804">Transcription</keyword>
<keyword evidence="3" id="KW-0805">Transcription regulation</keyword>
<dbReference type="EMBL" id="MU404364">
    <property type="protein sequence ID" value="KAI1608240.1"/>
    <property type="molecule type" value="Genomic_DNA"/>
</dbReference>
<sequence>MFALSCRFLSPHELGGLTTQQCVDVYTQHTIQTYKDARSIETPPTLAYLQGCVLLAFNYYTSGLNFQGWICVGVCVRLAYELGIADIDSEEDEVTIALDWVEKEERRRAWWLVWELDTFGSSISKRPFSTDWRRAAVKLPVSDQAWFATQEVDAPRLPSRWGNIQTIFDEMPQTDARPWFLLAQLLNVRAHEYLQQNVGVSLDERTILENEINCLRLGLPSSFNLLSNQVDSSAYETSNSNWNWIVGTNLLLSSTSYIIRNLVVDERDGGDLGICRHTAPNGRRTRAVELTKITSYWPLEFFPTSHPFLACLLLTVDVRKGWNPTDTPLSTSSNIVTKMIQHKLGGKWRLASLALRMNEILGRPTDLSSVDMQLIHRYPVWFSQELRREAAAALTRQSNQQEQASSTSREGTRPACYDYFKKVPPVSLFRAGKETPSSHSSTLPNLQGAPGTHEVNVEAMEFWNLDFTNCDFQVPQDMNEPEWPDAFLDAPIS</sequence>
<name>A0AAN6DP36_9EURO</name>
<dbReference type="GO" id="GO:0000981">
    <property type="term" value="F:DNA-binding transcription factor activity, RNA polymerase II-specific"/>
    <property type="evidence" value="ECO:0007669"/>
    <property type="project" value="InterPro"/>
</dbReference>
<dbReference type="PANTHER" id="PTHR47338:SF5">
    <property type="entry name" value="ZN(II)2CYS6 TRANSCRIPTION FACTOR (EUROFUNG)"/>
    <property type="match status" value="1"/>
</dbReference>
<evidence type="ECO:0000256" key="2">
    <source>
        <dbReference type="ARBA" id="ARBA00022723"/>
    </source>
</evidence>
<dbReference type="GO" id="GO:0008270">
    <property type="term" value="F:zinc ion binding"/>
    <property type="evidence" value="ECO:0007669"/>
    <property type="project" value="InterPro"/>
</dbReference>
<dbReference type="InterPro" id="IPR050815">
    <property type="entry name" value="TF_fung"/>
</dbReference>
<feature type="region of interest" description="Disordered" evidence="6">
    <location>
        <begin position="393"/>
        <end position="412"/>
    </location>
</feature>
<evidence type="ECO:0000313" key="8">
    <source>
        <dbReference type="EMBL" id="KAI1608240.1"/>
    </source>
</evidence>
<evidence type="ECO:0000256" key="4">
    <source>
        <dbReference type="ARBA" id="ARBA00023163"/>
    </source>
</evidence>
<keyword evidence="5" id="KW-0539">Nucleus</keyword>
<comment type="caution">
    <text evidence="8">The sequence shown here is derived from an EMBL/GenBank/DDBJ whole genome shotgun (WGS) entry which is preliminary data.</text>
</comment>
<evidence type="ECO:0000256" key="3">
    <source>
        <dbReference type="ARBA" id="ARBA00023015"/>
    </source>
</evidence>
<protein>
    <recommendedName>
        <fullName evidence="7">Xylanolytic transcriptional activator regulatory domain-containing protein</fullName>
    </recommendedName>
</protein>